<evidence type="ECO:0000259" key="3">
    <source>
        <dbReference type="Pfam" id="PF00884"/>
    </source>
</evidence>
<keyword evidence="5" id="KW-1185">Reference proteome</keyword>
<dbReference type="SUPFAM" id="SSF48371">
    <property type="entry name" value="ARM repeat"/>
    <property type="match status" value="1"/>
</dbReference>
<dbReference type="Pfam" id="PF00884">
    <property type="entry name" value="Sulfatase"/>
    <property type="match status" value="1"/>
</dbReference>
<dbReference type="GO" id="GO:0004065">
    <property type="term" value="F:arylsulfatase activity"/>
    <property type="evidence" value="ECO:0007669"/>
    <property type="project" value="TreeGrafter"/>
</dbReference>
<organism evidence="4 5">
    <name type="scientific">Sphingobacterium phlebotomi</name>
    <dbReference type="NCBI Taxonomy" id="2605433"/>
    <lineage>
        <taxon>Bacteria</taxon>
        <taxon>Pseudomonadati</taxon>
        <taxon>Bacteroidota</taxon>
        <taxon>Sphingobacteriia</taxon>
        <taxon>Sphingobacteriales</taxon>
        <taxon>Sphingobacteriaceae</taxon>
        <taxon>Sphingobacterium</taxon>
    </lineage>
</organism>
<dbReference type="Proteomes" id="UP000322362">
    <property type="component" value="Unassembled WGS sequence"/>
</dbReference>
<dbReference type="Gene3D" id="1.25.10.10">
    <property type="entry name" value="Leucine-rich Repeat Variant"/>
    <property type="match status" value="1"/>
</dbReference>
<dbReference type="CDD" id="cd16027">
    <property type="entry name" value="SGSH"/>
    <property type="match status" value="1"/>
</dbReference>
<evidence type="ECO:0000256" key="2">
    <source>
        <dbReference type="ARBA" id="ARBA00022801"/>
    </source>
</evidence>
<dbReference type="PANTHER" id="PTHR42693">
    <property type="entry name" value="ARYLSULFATASE FAMILY MEMBER"/>
    <property type="match status" value="1"/>
</dbReference>
<dbReference type="InterPro" id="IPR050738">
    <property type="entry name" value="Sulfatase"/>
</dbReference>
<comment type="caution">
    <text evidence="4">The sequence shown here is derived from an EMBL/GenBank/DDBJ whole genome shotgun (WGS) entry which is preliminary data.</text>
</comment>
<name>A0A5D4HAM5_9SPHI</name>
<dbReference type="InterPro" id="IPR016024">
    <property type="entry name" value="ARM-type_fold"/>
</dbReference>
<dbReference type="SUPFAM" id="SSF53649">
    <property type="entry name" value="Alkaline phosphatase-like"/>
    <property type="match status" value="1"/>
</dbReference>
<accession>A0A5D4HAM5</accession>
<dbReference type="Gene3D" id="3.40.720.10">
    <property type="entry name" value="Alkaline Phosphatase, subunit A"/>
    <property type="match status" value="1"/>
</dbReference>
<sequence>MNQYLAILICMCAAHLGQAQPEQRPHILWITIEDTSPHFIGCYGNEQARTPNMDRLMKEGVRFTNAFSTNTVCSPSRTTLITGVRTSEAGTGHHRSKYPVPDFMHGFPYYLQGAGYYTSNNFKTDYNVAGDKSYVEDAWNESSQEAGWWNRKPGQPFFAVFNYMDSHQSRTMTSSYEKYTKDVLNELPADQQINDTDFPMPPFMRDSPEMRKQFARVYNSLKLTDNKIGDLLRHLEDDGLMDSTIIFLFSDHGEGIPKGKTNGMNLGYRVPFSIWFPPMYEHLSPWGTGVVTDELISFEDLAPTVIALASGIVPAYMKGRKLVGEQRTEPVSFLELSSDRSDNGIDLVRSITDGKYVYSRNYMPFMPQLRYINYMEISEIKQQMRGDLTAGKLNKLQRELFEPRPAEFLFDTHEDPWELHNLADDPRYQDQLIKMRTTLEQAILKSKDVMFLPEYELAEISKSGTAYEYRLDASRYPIDMIYDAAKFSGMRGQDILAKQVELLSHENKIVRYWAVLGLRSQEQHLLHAFRPQLMECMQDEYPPVKVTAAAIAYDVFADGTAADILIEAASSTNPYLALMAFNYLLYIADPQPFVESVQMISTMPDLNESVVWACEDFLTRIKNMN</sequence>
<evidence type="ECO:0000313" key="4">
    <source>
        <dbReference type="EMBL" id="TYR35860.1"/>
    </source>
</evidence>
<dbReference type="InterPro" id="IPR011989">
    <property type="entry name" value="ARM-like"/>
</dbReference>
<dbReference type="EMBL" id="VTAV01000007">
    <property type="protein sequence ID" value="TYR35860.1"/>
    <property type="molecule type" value="Genomic_DNA"/>
</dbReference>
<feature type="domain" description="Sulfatase N-terminal" evidence="3">
    <location>
        <begin position="25"/>
        <end position="311"/>
    </location>
</feature>
<protein>
    <submittedName>
        <fullName evidence="4">Sulfatase</fullName>
    </submittedName>
</protein>
<proteinExistence type="inferred from homology"/>
<reference evidence="4 5" key="1">
    <citation type="submission" date="2019-08" db="EMBL/GenBank/DDBJ databases">
        <title>Phlebobacter frassis gen. nov. sp. nov., a new member of family Sphingobacteriaceae isolated from sand fly rearing media.</title>
        <authorList>
            <person name="Kakumanu M.L."/>
            <person name="Marayati B.F."/>
            <person name="Wada-Katsumata A."/>
            <person name="Wasserberg G."/>
            <person name="Schal C."/>
            <person name="Apperson C.S."/>
            <person name="Ponnusamy L."/>
        </authorList>
    </citation>
    <scope>NUCLEOTIDE SEQUENCE [LARGE SCALE GENOMIC DNA]</scope>
    <source>
        <strain evidence="4 5">SSI9</strain>
    </source>
</reference>
<evidence type="ECO:0000256" key="1">
    <source>
        <dbReference type="ARBA" id="ARBA00008779"/>
    </source>
</evidence>
<keyword evidence="2" id="KW-0378">Hydrolase</keyword>
<dbReference type="InterPro" id="IPR017850">
    <property type="entry name" value="Alkaline_phosphatase_core_sf"/>
</dbReference>
<comment type="similarity">
    <text evidence="1">Belongs to the sulfatase family.</text>
</comment>
<dbReference type="PANTHER" id="PTHR42693:SF53">
    <property type="entry name" value="ENDO-4-O-SULFATASE"/>
    <property type="match status" value="1"/>
</dbReference>
<gene>
    <name evidence="4" type="ORF">FXV77_12090</name>
</gene>
<evidence type="ECO:0000313" key="5">
    <source>
        <dbReference type="Proteomes" id="UP000322362"/>
    </source>
</evidence>
<dbReference type="InterPro" id="IPR000917">
    <property type="entry name" value="Sulfatase_N"/>
</dbReference>
<dbReference type="AlphaFoldDB" id="A0A5D4HAM5"/>